<evidence type="ECO:0000256" key="5">
    <source>
        <dbReference type="ARBA" id="ARBA00022989"/>
    </source>
</evidence>
<protein>
    <submittedName>
        <fullName evidence="7">Uncharacterized protein</fullName>
    </submittedName>
</protein>
<dbReference type="GO" id="GO:0016757">
    <property type="term" value="F:glycosyltransferase activity"/>
    <property type="evidence" value="ECO:0007669"/>
    <property type="project" value="UniProtKB-KW"/>
</dbReference>
<name>A0A5S9MIP9_BACIA</name>
<evidence type="ECO:0000256" key="1">
    <source>
        <dbReference type="ARBA" id="ARBA00004141"/>
    </source>
</evidence>
<evidence type="ECO:0000256" key="4">
    <source>
        <dbReference type="ARBA" id="ARBA00022692"/>
    </source>
</evidence>
<dbReference type="SUPFAM" id="SSF53448">
    <property type="entry name" value="Nucleotide-diphospho-sugar transferases"/>
    <property type="match status" value="1"/>
</dbReference>
<dbReference type="InterPro" id="IPR050321">
    <property type="entry name" value="Glycosyltr_2/OpgH_subfam"/>
</dbReference>
<dbReference type="GO" id="GO:0016020">
    <property type="term" value="C:membrane"/>
    <property type="evidence" value="ECO:0007669"/>
    <property type="project" value="UniProtKB-SubCell"/>
</dbReference>
<accession>A0A5S9MIP9</accession>
<dbReference type="AlphaFoldDB" id="A0A5S9MIP9"/>
<evidence type="ECO:0000256" key="6">
    <source>
        <dbReference type="ARBA" id="ARBA00023136"/>
    </source>
</evidence>
<reference evidence="7 8" key="1">
    <citation type="submission" date="2019-12" db="EMBL/GenBank/DDBJ databases">
        <title>Full genome sequence of a Bacillus safensis strain isolated from commercially available natto in Indonesia.</title>
        <authorList>
            <person name="Yoshida M."/>
            <person name="Uomi M."/>
            <person name="Waturangi D."/>
            <person name="Ekaputri J.J."/>
            <person name="Setiamarga D.H.E."/>
        </authorList>
    </citation>
    <scope>NUCLEOTIDE SEQUENCE [LARGE SCALE GENOMIC DNA]</scope>
    <source>
        <strain evidence="7 8">IDN1</strain>
    </source>
</reference>
<proteinExistence type="predicted"/>
<evidence type="ECO:0000256" key="3">
    <source>
        <dbReference type="ARBA" id="ARBA00022679"/>
    </source>
</evidence>
<keyword evidence="5" id="KW-1133">Transmembrane helix</keyword>
<dbReference type="Gene3D" id="3.90.550.10">
    <property type="entry name" value="Spore Coat Polysaccharide Biosynthesis Protein SpsA, Chain A"/>
    <property type="match status" value="1"/>
</dbReference>
<keyword evidence="4" id="KW-0812">Transmembrane</keyword>
<keyword evidence="6" id="KW-0472">Membrane</keyword>
<comment type="subcellular location">
    <subcellularLocation>
        <location evidence="1">Membrane</location>
        <topology evidence="1">Multi-pass membrane protein</topology>
    </subcellularLocation>
</comment>
<dbReference type="EMBL" id="AP021906">
    <property type="protein sequence ID" value="BBP92973.1"/>
    <property type="molecule type" value="Genomic_DNA"/>
</dbReference>
<gene>
    <name evidence="7" type="ORF">BsIDN1_65910</name>
</gene>
<dbReference type="PANTHER" id="PTHR43867:SF2">
    <property type="entry name" value="CELLULOSE SYNTHASE CATALYTIC SUBUNIT A [UDP-FORMING]"/>
    <property type="match status" value="1"/>
</dbReference>
<dbReference type="Proteomes" id="UP000464658">
    <property type="component" value="Chromosome"/>
</dbReference>
<evidence type="ECO:0000256" key="2">
    <source>
        <dbReference type="ARBA" id="ARBA00022676"/>
    </source>
</evidence>
<keyword evidence="3" id="KW-0808">Transferase</keyword>
<dbReference type="PANTHER" id="PTHR43867">
    <property type="entry name" value="CELLULOSE SYNTHASE CATALYTIC SUBUNIT A [UDP-FORMING]"/>
    <property type="match status" value="1"/>
</dbReference>
<dbReference type="InterPro" id="IPR029044">
    <property type="entry name" value="Nucleotide-diphossugar_trans"/>
</dbReference>
<sequence length="75" mass="8073">MSGSNTVFRRTALEEIGGFATGVITEDMATGMLLQGKFKSVSVGEVLAVGLAPESWLDLLKAERPVVEREHSVRP</sequence>
<evidence type="ECO:0000313" key="7">
    <source>
        <dbReference type="EMBL" id="BBP92973.1"/>
    </source>
</evidence>
<organism evidence="7 8">
    <name type="scientific">Bacillus safensis</name>
    <dbReference type="NCBI Taxonomy" id="561879"/>
    <lineage>
        <taxon>Bacteria</taxon>
        <taxon>Bacillati</taxon>
        <taxon>Bacillota</taxon>
        <taxon>Bacilli</taxon>
        <taxon>Bacillales</taxon>
        <taxon>Bacillaceae</taxon>
        <taxon>Bacillus</taxon>
    </lineage>
</organism>
<keyword evidence="2" id="KW-0328">Glycosyltransferase</keyword>
<evidence type="ECO:0000313" key="8">
    <source>
        <dbReference type="Proteomes" id="UP000464658"/>
    </source>
</evidence>